<dbReference type="FunFam" id="1.10.8.10:FF:000001">
    <property type="entry name" value="Elongation factor Ts"/>
    <property type="match status" value="1"/>
</dbReference>
<comment type="subcellular location">
    <subcellularLocation>
        <location evidence="5">Cytoplasm</location>
    </subcellularLocation>
</comment>
<dbReference type="GO" id="GO:0005737">
    <property type="term" value="C:cytoplasm"/>
    <property type="evidence" value="ECO:0007669"/>
    <property type="project" value="UniProtKB-SubCell"/>
</dbReference>
<proteinExistence type="inferred from homology"/>
<dbReference type="PANTHER" id="PTHR11741:SF0">
    <property type="entry name" value="ELONGATION FACTOR TS, MITOCHONDRIAL"/>
    <property type="match status" value="1"/>
</dbReference>
<dbReference type="PANTHER" id="PTHR11741">
    <property type="entry name" value="ELONGATION FACTOR TS"/>
    <property type="match status" value="1"/>
</dbReference>
<evidence type="ECO:0000259" key="6">
    <source>
        <dbReference type="Pfam" id="PF00889"/>
    </source>
</evidence>
<keyword evidence="4 5" id="KW-0648">Protein biosynthesis</keyword>
<dbReference type="EMBL" id="PFAH01000010">
    <property type="protein sequence ID" value="PIR97724.1"/>
    <property type="molecule type" value="Genomic_DNA"/>
</dbReference>
<dbReference type="SUPFAM" id="SSF46934">
    <property type="entry name" value="UBA-like"/>
    <property type="match status" value="1"/>
</dbReference>
<dbReference type="HAMAP" id="MF_00050">
    <property type="entry name" value="EF_Ts"/>
    <property type="match status" value="1"/>
</dbReference>
<dbReference type="Proteomes" id="UP000231466">
    <property type="component" value="Unassembled WGS sequence"/>
</dbReference>
<evidence type="ECO:0000256" key="1">
    <source>
        <dbReference type="ARBA" id="ARBA00005532"/>
    </source>
</evidence>
<keyword evidence="3 5" id="KW-0251">Elongation factor</keyword>
<dbReference type="GO" id="GO:0003746">
    <property type="term" value="F:translation elongation factor activity"/>
    <property type="evidence" value="ECO:0007669"/>
    <property type="project" value="UniProtKB-UniRule"/>
</dbReference>
<organism evidence="7 8">
    <name type="scientific">Candidatus Colwellbacteria bacterium CG10_big_fil_rev_8_21_14_0_10_42_22</name>
    <dbReference type="NCBI Taxonomy" id="1974540"/>
    <lineage>
        <taxon>Bacteria</taxon>
        <taxon>Candidatus Colwelliibacteriota</taxon>
    </lineage>
</organism>
<sequence length="147" mass="16377">MSTDDIKKLREETGAGIMDAKRAIEEAGGDYAKAVEIMREKGLAKAEKKSDREIKAGVIKTYTHNDRVGTVLRVGCETDFVAKSEPFQELIQNLAMQIVAMNPKNVEELLGQNFIKDESQTVGDLVKQAIAKTGENIKVDEFYRLEL</sequence>
<protein>
    <recommendedName>
        <fullName evidence="2 5">Elongation factor Ts</fullName>
        <shortName evidence="5">EF-Ts</shortName>
    </recommendedName>
</protein>
<dbReference type="InterPro" id="IPR036402">
    <property type="entry name" value="EF-Ts_dimer_sf"/>
</dbReference>
<evidence type="ECO:0000256" key="4">
    <source>
        <dbReference type="ARBA" id="ARBA00022917"/>
    </source>
</evidence>
<comment type="function">
    <text evidence="5">Associates with the EF-Tu.GDP complex and induces the exchange of GDP to GTP. It remains bound to the aminoacyl-tRNA.EF-Tu.GTP complex up to the GTP hydrolysis stage on the ribosome.</text>
</comment>
<gene>
    <name evidence="5 7" type="primary">tsf</name>
    <name evidence="7" type="ORF">COT89_03035</name>
</gene>
<comment type="caution">
    <text evidence="7">The sequence shown here is derived from an EMBL/GenBank/DDBJ whole genome shotgun (WGS) entry which is preliminary data.</text>
</comment>
<dbReference type="AlphaFoldDB" id="A0A2H0VF24"/>
<evidence type="ECO:0000313" key="7">
    <source>
        <dbReference type="EMBL" id="PIR97724.1"/>
    </source>
</evidence>
<dbReference type="InterPro" id="IPR001816">
    <property type="entry name" value="Transl_elong_EFTs/EF1B"/>
</dbReference>
<accession>A0A2H0VF24</accession>
<evidence type="ECO:0000256" key="2">
    <source>
        <dbReference type="ARBA" id="ARBA00016956"/>
    </source>
</evidence>
<dbReference type="CDD" id="cd14275">
    <property type="entry name" value="UBA_EF-Ts"/>
    <property type="match status" value="1"/>
</dbReference>
<comment type="similarity">
    <text evidence="1 5">Belongs to the EF-Ts family.</text>
</comment>
<feature type="domain" description="Translation elongation factor EFTs/EF1B dimerisation" evidence="6">
    <location>
        <begin position="70"/>
        <end position="146"/>
    </location>
</feature>
<name>A0A2H0VF24_9BACT</name>
<evidence type="ECO:0000313" key="8">
    <source>
        <dbReference type="Proteomes" id="UP000231466"/>
    </source>
</evidence>
<keyword evidence="5" id="KW-0963">Cytoplasm</keyword>
<evidence type="ECO:0000256" key="5">
    <source>
        <dbReference type="HAMAP-Rule" id="MF_00050"/>
    </source>
</evidence>
<dbReference type="Pfam" id="PF00889">
    <property type="entry name" value="EF_TS"/>
    <property type="match status" value="1"/>
</dbReference>
<feature type="region of interest" description="Involved in Mg(2+) ion dislocation from EF-Tu" evidence="5">
    <location>
        <begin position="78"/>
        <end position="81"/>
    </location>
</feature>
<dbReference type="InterPro" id="IPR009060">
    <property type="entry name" value="UBA-like_sf"/>
</dbReference>
<dbReference type="NCBIfam" id="TIGR00116">
    <property type="entry name" value="tsf"/>
    <property type="match status" value="1"/>
</dbReference>
<dbReference type="InterPro" id="IPR014039">
    <property type="entry name" value="Transl_elong_EFTs/EF1B_dimer"/>
</dbReference>
<dbReference type="Gene3D" id="1.10.8.10">
    <property type="entry name" value="DNA helicase RuvA subunit, C-terminal domain"/>
    <property type="match status" value="1"/>
</dbReference>
<dbReference type="SUPFAM" id="SSF54713">
    <property type="entry name" value="Elongation factor Ts (EF-Ts), dimerisation domain"/>
    <property type="match status" value="1"/>
</dbReference>
<reference evidence="8" key="1">
    <citation type="submission" date="2017-09" db="EMBL/GenBank/DDBJ databases">
        <title>Depth-based differentiation of microbial function through sediment-hosted aquifers and enrichment of novel symbionts in the deep terrestrial subsurface.</title>
        <authorList>
            <person name="Probst A.J."/>
            <person name="Ladd B."/>
            <person name="Jarett J.K."/>
            <person name="Geller-Mcgrath D.E."/>
            <person name="Sieber C.M.K."/>
            <person name="Emerson J.B."/>
            <person name="Anantharaman K."/>
            <person name="Thomas B.C."/>
            <person name="Malmstrom R."/>
            <person name="Stieglmeier M."/>
            <person name="Klingl A."/>
            <person name="Woyke T."/>
            <person name="Ryan C.M."/>
            <person name="Banfield J.F."/>
        </authorList>
    </citation>
    <scope>NUCLEOTIDE SEQUENCE [LARGE SCALE GENOMIC DNA]</scope>
</reference>
<evidence type="ECO:0000256" key="3">
    <source>
        <dbReference type="ARBA" id="ARBA00022768"/>
    </source>
</evidence>
<dbReference type="Gene3D" id="3.30.479.20">
    <property type="entry name" value="Elongation factor Ts, dimerisation domain"/>
    <property type="match status" value="1"/>
</dbReference>